<organism evidence="7 8">
    <name type="scientific">Solimicrobium silvestre</name>
    <dbReference type="NCBI Taxonomy" id="2099400"/>
    <lineage>
        <taxon>Bacteria</taxon>
        <taxon>Pseudomonadati</taxon>
        <taxon>Pseudomonadota</taxon>
        <taxon>Betaproteobacteria</taxon>
        <taxon>Burkholderiales</taxon>
        <taxon>Oxalobacteraceae</taxon>
        <taxon>Solimicrobium</taxon>
    </lineage>
</organism>
<dbReference type="Gene3D" id="1.10.150.20">
    <property type="entry name" value="5' to 3' exonuclease, C-terminal subdomain"/>
    <property type="match status" value="1"/>
</dbReference>
<dbReference type="Pfam" id="PF11798">
    <property type="entry name" value="IMS_HHH"/>
    <property type="match status" value="1"/>
</dbReference>
<keyword evidence="2" id="KW-0227">DNA damage</keyword>
<dbReference type="Pfam" id="PF13438">
    <property type="entry name" value="DUF4113"/>
    <property type="match status" value="1"/>
</dbReference>
<dbReference type="InterPro" id="IPR043128">
    <property type="entry name" value="Rev_trsase/Diguanyl_cyclase"/>
</dbReference>
<dbReference type="GO" id="GO:0009432">
    <property type="term" value="P:SOS response"/>
    <property type="evidence" value="ECO:0007669"/>
    <property type="project" value="UniProtKB-KW"/>
</dbReference>
<dbReference type="GO" id="GO:0006281">
    <property type="term" value="P:DNA repair"/>
    <property type="evidence" value="ECO:0007669"/>
    <property type="project" value="UniProtKB-KW"/>
</dbReference>
<evidence type="ECO:0000313" key="8">
    <source>
        <dbReference type="Proteomes" id="UP000237839"/>
    </source>
</evidence>
<keyword evidence="4" id="KW-0234">DNA repair</keyword>
<dbReference type="EMBL" id="PUGF01000009">
    <property type="protein sequence ID" value="PRC93111.1"/>
    <property type="molecule type" value="Genomic_DNA"/>
</dbReference>
<dbReference type="Proteomes" id="UP000237839">
    <property type="component" value="Unassembled WGS sequence"/>
</dbReference>
<name>A0A2S9GZF7_9BURK</name>
<dbReference type="InterPro" id="IPR001126">
    <property type="entry name" value="UmuC"/>
</dbReference>
<dbReference type="InterPro" id="IPR043502">
    <property type="entry name" value="DNA/RNA_pol_sf"/>
</dbReference>
<protein>
    <submittedName>
        <fullName evidence="7">Nucleotidyltransferase/DNA polymerase involved in DNA repair</fullName>
    </submittedName>
</protein>
<keyword evidence="5" id="KW-0742">SOS response</keyword>
<evidence type="ECO:0000256" key="2">
    <source>
        <dbReference type="ARBA" id="ARBA00022763"/>
    </source>
</evidence>
<dbReference type="GO" id="GO:0003887">
    <property type="term" value="F:DNA-directed DNA polymerase activity"/>
    <property type="evidence" value="ECO:0007669"/>
    <property type="project" value="TreeGrafter"/>
</dbReference>
<dbReference type="PROSITE" id="PS50173">
    <property type="entry name" value="UMUC"/>
    <property type="match status" value="1"/>
</dbReference>
<keyword evidence="8" id="KW-1185">Reference proteome</keyword>
<dbReference type="AlphaFoldDB" id="A0A2S9GZF7"/>
<keyword evidence="7" id="KW-0808">Transferase</keyword>
<dbReference type="SUPFAM" id="SSF56672">
    <property type="entry name" value="DNA/RNA polymerases"/>
    <property type="match status" value="1"/>
</dbReference>
<evidence type="ECO:0000259" key="6">
    <source>
        <dbReference type="PROSITE" id="PS50173"/>
    </source>
</evidence>
<proteinExistence type="inferred from homology"/>
<dbReference type="PANTHER" id="PTHR11076">
    <property type="entry name" value="DNA REPAIR POLYMERASE UMUC / TRANSFERASE FAMILY MEMBER"/>
    <property type="match status" value="1"/>
</dbReference>
<dbReference type="Gene3D" id="3.40.1170.60">
    <property type="match status" value="1"/>
</dbReference>
<dbReference type="PANTHER" id="PTHR11076:SF34">
    <property type="entry name" value="PROTEIN UMUC"/>
    <property type="match status" value="1"/>
</dbReference>
<comment type="caution">
    <text evidence="7">The sequence shown here is derived from an EMBL/GenBank/DDBJ whole genome shotgun (WGS) entry which is preliminary data.</text>
</comment>
<dbReference type="CDD" id="cd01700">
    <property type="entry name" value="PolY_Pol_V_umuC"/>
    <property type="match status" value="1"/>
</dbReference>
<evidence type="ECO:0000256" key="1">
    <source>
        <dbReference type="ARBA" id="ARBA00010945"/>
    </source>
</evidence>
<evidence type="ECO:0000256" key="3">
    <source>
        <dbReference type="ARBA" id="ARBA00023199"/>
    </source>
</evidence>
<dbReference type="InterPro" id="IPR050116">
    <property type="entry name" value="DNA_polymerase-Y"/>
</dbReference>
<dbReference type="GO" id="GO:0005829">
    <property type="term" value="C:cytosol"/>
    <property type="evidence" value="ECO:0007669"/>
    <property type="project" value="TreeGrafter"/>
</dbReference>
<sequence length="423" mass="47498">MATLPRSIALVDCNNFYVSCERVFRPDLQNRPVLVLSNNDGCVVSRSNEAKEFGIKMAVPVFQIRDLVKQHGIAVFSSNYVLYADLSNRVMSILQEYSPVQEVYSIDETFLDLTGFTDINERALAMRNQVFQHIGIPVCVGIGPTKTLAKLANFVAKRHPRSNGVCNFNRYSPTQINSVLNNIPVDEVWGIGRKLSATLESLNINCVAQLRDANVASMRARFGVVMEKTIRELRGECCIDLEDATPAKKQIINSRSFGRSVTEIDDLQDALAHFVSNAAKKLREQESITAMLQVFIQTDRFRTDRSQYCPCVSIPLTSPTANTMKLQHWALGGLKSIYKTGYHYKKAGVILSEISAASHWQGDLFSSTTENSTLMRTLDALNDRYGKGTVKISQDGSRHSWKMRQESKSPEYTTNWHELPSCH</sequence>
<dbReference type="GO" id="GO:0003684">
    <property type="term" value="F:damaged DNA binding"/>
    <property type="evidence" value="ECO:0007669"/>
    <property type="project" value="InterPro"/>
</dbReference>
<keyword evidence="3" id="KW-0741">SOS mutagenesis</keyword>
<reference evidence="7 8" key="1">
    <citation type="submission" date="2018-02" db="EMBL/GenBank/DDBJ databases">
        <title>Solimicrobium silvestre gen. nov., sp. nov., isolated from alpine forest soil.</title>
        <authorList>
            <person name="Margesin R."/>
            <person name="Albuquerque L."/>
            <person name="Zhang D.-C."/>
            <person name="Froufe H.J.C."/>
            <person name="Severino R."/>
            <person name="Roxo I."/>
            <person name="Egas C."/>
            <person name="Da Costa M.S."/>
        </authorList>
    </citation>
    <scope>NUCLEOTIDE SEQUENCE [LARGE SCALE GENOMIC DNA]</scope>
    <source>
        <strain evidence="7 8">S20-91</strain>
    </source>
</reference>
<comment type="similarity">
    <text evidence="1">Belongs to the DNA polymerase type-Y family.</text>
</comment>
<evidence type="ECO:0000256" key="5">
    <source>
        <dbReference type="ARBA" id="ARBA00023236"/>
    </source>
</evidence>
<dbReference type="InterPro" id="IPR025188">
    <property type="entry name" value="DUF4113"/>
</dbReference>
<evidence type="ECO:0000313" key="7">
    <source>
        <dbReference type="EMBL" id="PRC93111.1"/>
    </source>
</evidence>
<accession>A0A2S9GZF7</accession>
<evidence type="ECO:0000256" key="4">
    <source>
        <dbReference type="ARBA" id="ARBA00023204"/>
    </source>
</evidence>
<dbReference type="InterPro" id="IPR024728">
    <property type="entry name" value="PolY_HhH_motif"/>
</dbReference>
<dbReference type="Pfam" id="PF11799">
    <property type="entry name" value="IMS_C"/>
    <property type="match status" value="1"/>
</dbReference>
<dbReference type="InterPro" id="IPR017961">
    <property type="entry name" value="DNA_pol_Y-fam_little_finger"/>
</dbReference>
<feature type="domain" description="UmuC" evidence="6">
    <location>
        <begin position="8"/>
        <end position="192"/>
    </location>
</feature>
<dbReference type="OrthoDB" id="9808813at2"/>
<gene>
    <name evidence="7" type="ORF">S2091_2197</name>
</gene>
<dbReference type="GO" id="GO:0042276">
    <property type="term" value="P:error-prone translesion synthesis"/>
    <property type="evidence" value="ECO:0007669"/>
    <property type="project" value="TreeGrafter"/>
</dbReference>
<dbReference type="RefSeq" id="WP_105531848.1">
    <property type="nucleotide sequence ID" value="NZ_PUGF01000009.1"/>
</dbReference>
<dbReference type="Gene3D" id="3.30.70.270">
    <property type="match status" value="1"/>
</dbReference>
<dbReference type="Pfam" id="PF00817">
    <property type="entry name" value="IMS"/>
    <property type="match status" value="1"/>
</dbReference>